<dbReference type="Gene3D" id="3.90.1150.10">
    <property type="entry name" value="Aspartate Aminotransferase, domain 1"/>
    <property type="match status" value="1"/>
</dbReference>
<keyword evidence="4 6" id="KW-0663">Pyridoxal phosphate</keyword>
<dbReference type="Pfam" id="PF00282">
    <property type="entry name" value="Pyridoxal_deC"/>
    <property type="match status" value="1"/>
</dbReference>
<dbReference type="Gene3D" id="1.20.1340.10">
    <property type="entry name" value="dopa decarboxylase, N-terminal domain"/>
    <property type="match status" value="1"/>
</dbReference>
<sequence>MTHIPLFLMSLLNSKNVVLSQVSFYKMTMFFENGEEQLMTNFMTQSYEESTGEDNSLLLKYVRQLSNSSTIENFNEVTLDPVDWKSTREQAHRMLDTSLDFLENSRQRPAWLPLPTETRQRLTTETLPREGKCLKEVCDDITNDVLPYCGGNTHPRFWGWVHGSGTVGGLIAEMMTATMNSNVGLCSHSGVLIERQVIQWMVDLFQFPHETSGGVIVSGTSMAALMCLAVARCHTLSKIREKGLVSLGVQLVAYCSRETHVCIAKAMEMLGLGNEALRLVPVNSQFQIDIPSLKSMIERDRKDGLIPFCIVGNAGTVSTGAFDDLKSLSIIAKENHIWFHVDGAFGSFVVLDETRRNLIDGLSEADSLAFDFHKWLHVPYAAGCVLLRNFQKLQDTFSSTRHYLTGTKRGFAGDMPWFSDLSIELSRPCRALKVWFTIKEHGMNKLGQTIQNNCDQAQYLANLLMKYDFIQVFTPVSLNIVNFRVEPHELKHMDSITLDAFNDEIVNDLQEKGIAVPSTARIHAKNLATTQYDRLYYVANQRVLIT</sequence>
<dbReference type="InterPro" id="IPR021115">
    <property type="entry name" value="Pyridoxal-P_BS"/>
</dbReference>
<dbReference type="InterPro" id="IPR002129">
    <property type="entry name" value="PyrdxlP-dep_de-COase"/>
</dbReference>
<feature type="modified residue" description="N6-(pyridoxal phosphate)lysine" evidence="6">
    <location>
        <position position="374"/>
    </location>
</feature>
<dbReference type="GO" id="GO:0006520">
    <property type="term" value="P:amino acid metabolic process"/>
    <property type="evidence" value="ECO:0007669"/>
    <property type="project" value="InterPro"/>
</dbReference>
<comment type="caution">
    <text evidence="9">The sequence shown here is derived from an EMBL/GenBank/DDBJ whole genome shotgun (WGS) entry which is preliminary data.</text>
</comment>
<dbReference type="OrthoDB" id="392571at2759"/>
<dbReference type="InterPro" id="IPR010977">
    <property type="entry name" value="Aromatic_deC"/>
</dbReference>
<comment type="cofactor">
    <cofactor evidence="1 6 7">
        <name>pyridoxal 5'-phosphate</name>
        <dbReference type="ChEBI" id="CHEBI:597326"/>
    </cofactor>
</comment>
<evidence type="ECO:0000313" key="10">
    <source>
        <dbReference type="Proteomes" id="UP000663852"/>
    </source>
</evidence>
<proteinExistence type="inferred from homology"/>
<name>A0A814X2Z4_ADIRI</name>
<dbReference type="PROSITE" id="PS00392">
    <property type="entry name" value="DDC_GAD_HDC_YDC"/>
    <property type="match status" value="1"/>
</dbReference>
<dbReference type="EMBL" id="CAJNOJ010000154">
    <property type="protein sequence ID" value="CAF1210217.1"/>
    <property type="molecule type" value="Genomic_DNA"/>
</dbReference>
<protein>
    <submittedName>
        <fullName evidence="9">Uncharacterized protein</fullName>
    </submittedName>
</protein>
<dbReference type="AlphaFoldDB" id="A0A814X2Z4"/>
<dbReference type="GO" id="GO:0019752">
    <property type="term" value="P:carboxylic acid metabolic process"/>
    <property type="evidence" value="ECO:0007669"/>
    <property type="project" value="InterPro"/>
</dbReference>
<reference evidence="9" key="1">
    <citation type="submission" date="2021-02" db="EMBL/GenBank/DDBJ databases">
        <authorList>
            <person name="Nowell W R."/>
        </authorList>
    </citation>
    <scope>NUCLEOTIDE SEQUENCE</scope>
</reference>
<evidence type="ECO:0000313" key="9">
    <source>
        <dbReference type="EMBL" id="CAF1210217.1"/>
    </source>
</evidence>
<dbReference type="Proteomes" id="UP000663852">
    <property type="component" value="Unassembled WGS sequence"/>
</dbReference>
<evidence type="ECO:0000256" key="8">
    <source>
        <dbReference type="SAM" id="SignalP"/>
    </source>
</evidence>
<dbReference type="GO" id="GO:0016831">
    <property type="term" value="F:carboxy-lyase activity"/>
    <property type="evidence" value="ECO:0007669"/>
    <property type="project" value="UniProtKB-KW"/>
</dbReference>
<keyword evidence="5 7" id="KW-0456">Lyase</keyword>
<dbReference type="InterPro" id="IPR015421">
    <property type="entry name" value="PyrdxlP-dep_Trfase_major"/>
</dbReference>
<evidence type="ECO:0000256" key="5">
    <source>
        <dbReference type="ARBA" id="ARBA00023239"/>
    </source>
</evidence>
<keyword evidence="8" id="KW-0732">Signal</keyword>
<evidence type="ECO:0000256" key="6">
    <source>
        <dbReference type="PIRSR" id="PIRSR602129-50"/>
    </source>
</evidence>
<evidence type="ECO:0000256" key="7">
    <source>
        <dbReference type="RuleBase" id="RU000382"/>
    </source>
</evidence>
<dbReference type="PANTHER" id="PTHR11999:SF70">
    <property type="entry name" value="MIP05841P"/>
    <property type="match status" value="1"/>
</dbReference>
<dbReference type="GO" id="GO:0030170">
    <property type="term" value="F:pyridoxal phosphate binding"/>
    <property type="evidence" value="ECO:0007669"/>
    <property type="project" value="InterPro"/>
</dbReference>
<dbReference type="SUPFAM" id="SSF53383">
    <property type="entry name" value="PLP-dependent transferases"/>
    <property type="match status" value="1"/>
</dbReference>
<evidence type="ECO:0000256" key="4">
    <source>
        <dbReference type="ARBA" id="ARBA00022898"/>
    </source>
</evidence>
<dbReference type="PANTHER" id="PTHR11999">
    <property type="entry name" value="GROUP II PYRIDOXAL-5-PHOSPHATE DECARBOXYLASE"/>
    <property type="match status" value="1"/>
</dbReference>
<dbReference type="PRINTS" id="PR00800">
    <property type="entry name" value="YHDCRBOXLASE"/>
</dbReference>
<feature type="signal peptide" evidence="8">
    <location>
        <begin position="1"/>
        <end position="20"/>
    </location>
</feature>
<evidence type="ECO:0000256" key="2">
    <source>
        <dbReference type="ARBA" id="ARBA00009533"/>
    </source>
</evidence>
<organism evidence="9 10">
    <name type="scientific">Adineta ricciae</name>
    <name type="common">Rotifer</name>
    <dbReference type="NCBI Taxonomy" id="249248"/>
    <lineage>
        <taxon>Eukaryota</taxon>
        <taxon>Metazoa</taxon>
        <taxon>Spiralia</taxon>
        <taxon>Gnathifera</taxon>
        <taxon>Rotifera</taxon>
        <taxon>Eurotatoria</taxon>
        <taxon>Bdelloidea</taxon>
        <taxon>Adinetida</taxon>
        <taxon>Adinetidae</taxon>
        <taxon>Adineta</taxon>
    </lineage>
</organism>
<dbReference type="Gene3D" id="3.40.640.10">
    <property type="entry name" value="Type I PLP-dependent aspartate aminotransferase-like (Major domain)"/>
    <property type="match status" value="1"/>
</dbReference>
<keyword evidence="3" id="KW-0210">Decarboxylase</keyword>
<dbReference type="InterPro" id="IPR015424">
    <property type="entry name" value="PyrdxlP-dep_Trfase"/>
</dbReference>
<evidence type="ECO:0000256" key="3">
    <source>
        <dbReference type="ARBA" id="ARBA00022793"/>
    </source>
</evidence>
<gene>
    <name evidence="9" type="ORF">EDS130_LOCUS25845</name>
</gene>
<evidence type="ECO:0000256" key="1">
    <source>
        <dbReference type="ARBA" id="ARBA00001933"/>
    </source>
</evidence>
<accession>A0A814X2Z4</accession>
<feature type="chain" id="PRO_5032314252" evidence="8">
    <location>
        <begin position="21"/>
        <end position="546"/>
    </location>
</feature>
<dbReference type="InterPro" id="IPR015422">
    <property type="entry name" value="PyrdxlP-dep_Trfase_small"/>
</dbReference>
<comment type="similarity">
    <text evidence="2 7">Belongs to the group II decarboxylase family.</text>
</comment>